<comment type="caution">
    <text evidence="1">The sequence shown here is derived from an EMBL/GenBank/DDBJ whole genome shotgun (WGS) entry which is preliminary data.</text>
</comment>
<proteinExistence type="predicted"/>
<protein>
    <submittedName>
        <fullName evidence="1">Uncharacterized protein</fullName>
    </submittedName>
</protein>
<name>A0ACC3AWR9_9EURO</name>
<keyword evidence="2" id="KW-1185">Reference proteome</keyword>
<evidence type="ECO:0000313" key="1">
    <source>
        <dbReference type="EMBL" id="KAK1142255.1"/>
    </source>
</evidence>
<reference evidence="1 2" key="1">
    <citation type="journal article" date="2023" name="ACS Omega">
        <title>Identification of the Neoaspergillic Acid Biosynthesis Gene Cluster by Establishing an In Vitro CRISPR-Ribonucleoprotein Genetic System in Aspergillus melleus.</title>
        <authorList>
            <person name="Yuan B."/>
            <person name="Grau M.F."/>
            <person name="Murata R.M."/>
            <person name="Torok T."/>
            <person name="Venkateswaran K."/>
            <person name="Stajich J.E."/>
            <person name="Wang C.C.C."/>
        </authorList>
    </citation>
    <scope>NUCLEOTIDE SEQUENCE [LARGE SCALE GENOMIC DNA]</scope>
    <source>
        <strain evidence="1 2">IMV 1140</strain>
    </source>
</reference>
<gene>
    <name evidence="1" type="ORF">N8T08_007999</name>
</gene>
<dbReference type="EMBL" id="JAOPJF010000052">
    <property type="protein sequence ID" value="KAK1142255.1"/>
    <property type="molecule type" value="Genomic_DNA"/>
</dbReference>
<dbReference type="Proteomes" id="UP001177260">
    <property type="component" value="Unassembled WGS sequence"/>
</dbReference>
<accession>A0ACC3AWR9</accession>
<sequence>MDFSLQSHASFLGRSINDLPTPALVISKPTLERNIKQLLQDVQDLEISFRPHVKTLKSIEVTRKMLANGLHRKIVASTVCEIRGAMPLVKEGILDECLYGIPIYPSVLPQLTELAKSIKISLMLDNEQHVDVLEQYARSSGTAAPWPVFIKVDVGSRRAGVETTSSALERLVARVEASGAASLEGFYCHGGHSYGCRTRDEAVEVLRAEMDGVVSASRYLDLERDGTRRVVVSIGSTPTAHVVKALRKELPGYLELELHAGNYPAHDLQQVSTGLVGEPEQAVRVLAEVCSVYPERNEALVNAGTVALSKETSAVPGFGYVAGRPNWSVVRMSQEHGILGLGGSKKQEKVEDVFRVGDKVTLYCQHSCITAAAFHVYYVVDEEDIVRETWVPWKGW</sequence>
<evidence type="ECO:0000313" key="2">
    <source>
        <dbReference type="Proteomes" id="UP001177260"/>
    </source>
</evidence>
<organism evidence="1 2">
    <name type="scientific">Aspergillus melleus</name>
    <dbReference type="NCBI Taxonomy" id="138277"/>
    <lineage>
        <taxon>Eukaryota</taxon>
        <taxon>Fungi</taxon>
        <taxon>Dikarya</taxon>
        <taxon>Ascomycota</taxon>
        <taxon>Pezizomycotina</taxon>
        <taxon>Eurotiomycetes</taxon>
        <taxon>Eurotiomycetidae</taxon>
        <taxon>Eurotiales</taxon>
        <taxon>Aspergillaceae</taxon>
        <taxon>Aspergillus</taxon>
        <taxon>Aspergillus subgen. Circumdati</taxon>
    </lineage>
</organism>